<feature type="region of interest" description="Disordered" evidence="1">
    <location>
        <begin position="96"/>
        <end position="117"/>
    </location>
</feature>
<proteinExistence type="predicted"/>
<feature type="compositionally biased region" description="Polar residues" evidence="1">
    <location>
        <begin position="106"/>
        <end position="117"/>
    </location>
</feature>
<gene>
    <name evidence="2" type="ORF">GCM10009727_10440</name>
</gene>
<comment type="caution">
    <text evidence="2">The sequence shown here is derived from an EMBL/GenBank/DDBJ whole genome shotgun (WGS) entry which is preliminary data.</text>
</comment>
<evidence type="ECO:0000256" key="1">
    <source>
        <dbReference type="SAM" id="MobiDB-lite"/>
    </source>
</evidence>
<evidence type="ECO:0000313" key="3">
    <source>
        <dbReference type="Proteomes" id="UP001501020"/>
    </source>
</evidence>
<dbReference type="Proteomes" id="UP001501020">
    <property type="component" value="Unassembled WGS sequence"/>
</dbReference>
<feature type="compositionally biased region" description="Basic and acidic residues" evidence="1">
    <location>
        <begin position="96"/>
        <end position="105"/>
    </location>
</feature>
<accession>A0ABN2YC35</accession>
<dbReference type="EMBL" id="BAAAMR010000005">
    <property type="protein sequence ID" value="GAA2123639.1"/>
    <property type="molecule type" value="Genomic_DNA"/>
</dbReference>
<reference evidence="2 3" key="1">
    <citation type="journal article" date="2019" name="Int. J. Syst. Evol. Microbiol.">
        <title>The Global Catalogue of Microorganisms (GCM) 10K type strain sequencing project: providing services to taxonomists for standard genome sequencing and annotation.</title>
        <authorList>
            <consortium name="The Broad Institute Genomics Platform"/>
            <consortium name="The Broad Institute Genome Sequencing Center for Infectious Disease"/>
            <person name="Wu L."/>
            <person name="Ma J."/>
        </authorList>
    </citation>
    <scope>NUCLEOTIDE SEQUENCE [LARGE SCALE GENOMIC DNA]</scope>
    <source>
        <strain evidence="2 3">JCM 13850</strain>
    </source>
</reference>
<sequence>MEILRHLRAILAKVVKSLQEMKAKSFWKLIGKGGNDALAGRGFGRGLAESGGNARNALEMTGQRIPFKQAYDWEAPAVAGEIKVAVGFAQAAEDSSRIPSREEINQKVNLQPPDVQQ</sequence>
<protein>
    <submittedName>
        <fullName evidence="2">Uncharacterized protein</fullName>
    </submittedName>
</protein>
<evidence type="ECO:0000313" key="2">
    <source>
        <dbReference type="EMBL" id="GAA2123639.1"/>
    </source>
</evidence>
<name>A0ABN2YC35_9ACTN</name>
<keyword evidence="3" id="KW-1185">Reference proteome</keyword>
<organism evidence="2 3">
    <name type="scientific">Actinomadura napierensis</name>
    <dbReference type="NCBI Taxonomy" id="267854"/>
    <lineage>
        <taxon>Bacteria</taxon>
        <taxon>Bacillati</taxon>
        <taxon>Actinomycetota</taxon>
        <taxon>Actinomycetes</taxon>
        <taxon>Streptosporangiales</taxon>
        <taxon>Thermomonosporaceae</taxon>
        <taxon>Actinomadura</taxon>
    </lineage>
</organism>